<gene>
    <name evidence="6" type="ordered locus">Spico_0014</name>
</gene>
<feature type="chain" id="PRO_5003313798" evidence="4">
    <location>
        <begin position="25"/>
        <end position="343"/>
    </location>
</feature>
<dbReference type="GO" id="GO:0030246">
    <property type="term" value="F:carbohydrate binding"/>
    <property type="evidence" value="ECO:0007669"/>
    <property type="project" value="UniProtKB-ARBA"/>
</dbReference>
<dbReference type="STRING" id="760011.Spico_0014"/>
<dbReference type="SUPFAM" id="SSF53822">
    <property type="entry name" value="Periplasmic binding protein-like I"/>
    <property type="match status" value="1"/>
</dbReference>
<accession>F4GI97</accession>
<dbReference type="Gene3D" id="3.40.50.2300">
    <property type="match status" value="2"/>
</dbReference>
<keyword evidence="3 4" id="KW-0732">Signal</keyword>
<evidence type="ECO:0000256" key="4">
    <source>
        <dbReference type="SAM" id="SignalP"/>
    </source>
</evidence>
<dbReference type="eggNOG" id="COG1879">
    <property type="taxonomic scope" value="Bacteria"/>
</dbReference>
<sequence length="343" mass="36867">MKKVLKKVALVCLVGMIAMGSLMAQGRGEQAASGPKNQKPYNIAVIIKATDSDFWQYLLVGALNYAVEHPDVVKVTTYGPPSEADIDRQVTILENVISTNPDAIVISSTSSDATVPALEKAYAAGIKIITVDNKVNTDKVHTFLATDNVLGGSLAADKMVEYFKKNDIPTQGRKVAIVDAMAGVQVLTVRTNGFINRMKQIAPEIEIIAPRYVDNDILKAMNVTNDLITTHGDSLIGIFGNNNHSADGVARSVAERNLGNKIIVTAYDSDPEEVAAIKSGVVKAIMVQDPYGMGYKGVDFAVRAIEGATLPEYVDTGVVIVEQHNVNDSAVQGILDPFTMKKY</sequence>
<dbReference type="AlphaFoldDB" id="F4GI97"/>
<comment type="subcellular location">
    <subcellularLocation>
        <location evidence="1">Cell envelope</location>
    </subcellularLocation>
</comment>
<dbReference type="PANTHER" id="PTHR46847:SF1">
    <property type="entry name" value="D-ALLOSE-BINDING PERIPLASMIC PROTEIN-RELATED"/>
    <property type="match status" value="1"/>
</dbReference>
<dbReference type="Proteomes" id="UP000007939">
    <property type="component" value="Chromosome"/>
</dbReference>
<proteinExistence type="inferred from homology"/>
<comment type="similarity">
    <text evidence="2">Belongs to the bacterial solute-binding protein 2 family.</text>
</comment>
<feature type="domain" description="Periplasmic binding protein" evidence="5">
    <location>
        <begin position="43"/>
        <end position="308"/>
    </location>
</feature>
<reference evidence="6 7" key="2">
    <citation type="journal article" date="2012" name="Stand. Genomic Sci.">
        <title>Complete genome sequence of the termite hindgut bacterium Spirochaeta coccoides type strain (SPN1(T)), reclassification in the genus Sphaerochaeta as Sphaerochaeta coccoides comb. nov. and emendations of the family Spirochaetaceae and the genus Sphaerochaeta.</title>
        <authorList>
            <person name="Abt B."/>
            <person name="Han C."/>
            <person name="Scheuner C."/>
            <person name="Lu M."/>
            <person name="Lapidus A."/>
            <person name="Nolan M."/>
            <person name="Lucas S."/>
            <person name="Hammon N."/>
            <person name="Deshpande S."/>
            <person name="Cheng J.F."/>
            <person name="Tapia R."/>
            <person name="Goodwin L.A."/>
            <person name="Pitluck S."/>
            <person name="Liolios K."/>
            <person name="Pagani I."/>
            <person name="Ivanova N."/>
            <person name="Mavromatis K."/>
            <person name="Mikhailova N."/>
            <person name="Huntemann M."/>
            <person name="Pati A."/>
            <person name="Chen A."/>
            <person name="Palaniappan K."/>
            <person name="Land M."/>
            <person name="Hauser L."/>
            <person name="Brambilla E.M."/>
            <person name="Rohde M."/>
            <person name="Spring S."/>
            <person name="Gronow S."/>
            <person name="Goker M."/>
            <person name="Woyke T."/>
            <person name="Bristow J."/>
            <person name="Eisen J.A."/>
            <person name="Markowitz V."/>
            <person name="Hugenholtz P."/>
            <person name="Kyrpides N.C."/>
            <person name="Klenk H.P."/>
            <person name="Detter J.C."/>
        </authorList>
    </citation>
    <scope>NUCLEOTIDE SEQUENCE [LARGE SCALE GENOMIC DNA]</scope>
    <source>
        <strain evidence="7">ATCC BAA-1237 / DSM 17374 / SPN1</strain>
    </source>
</reference>
<evidence type="ECO:0000256" key="1">
    <source>
        <dbReference type="ARBA" id="ARBA00004196"/>
    </source>
</evidence>
<dbReference type="InterPro" id="IPR025997">
    <property type="entry name" value="SBP_2_dom"/>
</dbReference>
<name>F4GI97_PARC1</name>
<organism evidence="6 7">
    <name type="scientific">Parasphaerochaeta coccoides (strain ATCC BAA-1237 / DSM 17374 / SPN1)</name>
    <name type="common">Sphaerochaeta coccoides</name>
    <dbReference type="NCBI Taxonomy" id="760011"/>
    <lineage>
        <taxon>Bacteria</taxon>
        <taxon>Pseudomonadati</taxon>
        <taxon>Spirochaetota</taxon>
        <taxon>Spirochaetia</taxon>
        <taxon>Spirochaetales</taxon>
        <taxon>Sphaerochaetaceae</taxon>
        <taxon>Parasphaerochaeta</taxon>
    </lineage>
</organism>
<dbReference type="GO" id="GO:0030313">
    <property type="term" value="C:cell envelope"/>
    <property type="evidence" value="ECO:0007669"/>
    <property type="project" value="UniProtKB-SubCell"/>
</dbReference>
<dbReference type="InterPro" id="IPR028082">
    <property type="entry name" value="Peripla_BP_I"/>
</dbReference>
<evidence type="ECO:0000313" key="6">
    <source>
        <dbReference type="EMBL" id="AEC01256.1"/>
    </source>
</evidence>
<reference evidence="7" key="1">
    <citation type="submission" date="2011-04" db="EMBL/GenBank/DDBJ databases">
        <title>The complete genome of Spirochaeta coccoides DSM 17374.</title>
        <authorList>
            <person name="Lucas S."/>
            <person name="Copeland A."/>
            <person name="Lapidus A."/>
            <person name="Bruce D."/>
            <person name="Goodwin L."/>
            <person name="Pitluck S."/>
            <person name="Peters L."/>
            <person name="Kyrpides N."/>
            <person name="Mavromatis K."/>
            <person name="Pagani I."/>
            <person name="Ivanova N."/>
            <person name="Ovchinnikova G."/>
            <person name="Lu M."/>
            <person name="Detter J.C."/>
            <person name="Tapia R."/>
            <person name="Han C."/>
            <person name="Land M."/>
            <person name="Hauser L."/>
            <person name="Markowitz V."/>
            <person name="Cheng J.-F."/>
            <person name="Hugenholtz P."/>
            <person name="Woyke T."/>
            <person name="Wu D."/>
            <person name="Spring S."/>
            <person name="Schroeder M."/>
            <person name="Brambilla E."/>
            <person name="Klenk H.-P."/>
            <person name="Eisen J.A."/>
        </authorList>
    </citation>
    <scope>NUCLEOTIDE SEQUENCE [LARGE SCALE GENOMIC DNA]</scope>
    <source>
        <strain evidence="7">ATCC BAA-1237 / DSM 17374 / SPN1</strain>
    </source>
</reference>
<dbReference type="Pfam" id="PF13407">
    <property type="entry name" value="Peripla_BP_4"/>
    <property type="match status" value="1"/>
</dbReference>
<dbReference type="RefSeq" id="WP_013738652.1">
    <property type="nucleotide sequence ID" value="NC_015436.1"/>
</dbReference>
<dbReference type="EMBL" id="CP002659">
    <property type="protein sequence ID" value="AEC01256.1"/>
    <property type="molecule type" value="Genomic_DNA"/>
</dbReference>
<evidence type="ECO:0000256" key="2">
    <source>
        <dbReference type="ARBA" id="ARBA00007639"/>
    </source>
</evidence>
<keyword evidence="7" id="KW-1185">Reference proteome</keyword>
<dbReference type="KEGG" id="scc:Spico_0014"/>
<dbReference type="CDD" id="cd20008">
    <property type="entry name" value="PBP1_ABC_sugar_binding-like"/>
    <property type="match status" value="1"/>
</dbReference>
<feature type="signal peptide" evidence="4">
    <location>
        <begin position="1"/>
        <end position="24"/>
    </location>
</feature>
<evidence type="ECO:0000259" key="5">
    <source>
        <dbReference type="Pfam" id="PF13407"/>
    </source>
</evidence>
<protein>
    <submittedName>
        <fullName evidence="6">Periplasmic binding protein/LacI transcriptional regulator</fullName>
    </submittedName>
</protein>
<dbReference type="HOGENOM" id="CLU_037628_3_3_12"/>
<evidence type="ECO:0000256" key="3">
    <source>
        <dbReference type="ARBA" id="ARBA00022729"/>
    </source>
</evidence>
<dbReference type="OrthoDB" id="9800520at2"/>
<dbReference type="PANTHER" id="PTHR46847">
    <property type="entry name" value="D-ALLOSE-BINDING PERIPLASMIC PROTEIN-RELATED"/>
    <property type="match status" value="1"/>
</dbReference>
<evidence type="ECO:0000313" key="7">
    <source>
        <dbReference type="Proteomes" id="UP000007939"/>
    </source>
</evidence>